<proteinExistence type="predicted"/>
<reference evidence="1 2" key="1">
    <citation type="submission" date="2014-04" db="EMBL/GenBank/DDBJ databases">
        <authorList>
            <consortium name="DOE Joint Genome Institute"/>
            <person name="Kuo A."/>
            <person name="Martino E."/>
            <person name="Perotto S."/>
            <person name="Kohler A."/>
            <person name="Nagy L.G."/>
            <person name="Floudas D."/>
            <person name="Copeland A."/>
            <person name="Barry K.W."/>
            <person name="Cichocki N."/>
            <person name="Veneault-Fourrey C."/>
            <person name="LaButti K."/>
            <person name="Lindquist E.A."/>
            <person name="Lipzen A."/>
            <person name="Lundell T."/>
            <person name="Morin E."/>
            <person name="Murat C."/>
            <person name="Sun H."/>
            <person name="Tunlid A."/>
            <person name="Henrissat B."/>
            <person name="Grigoriev I.V."/>
            <person name="Hibbett D.S."/>
            <person name="Martin F."/>
            <person name="Nordberg H.P."/>
            <person name="Cantor M.N."/>
            <person name="Hua S.X."/>
        </authorList>
    </citation>
    <scope>NUCLEOTIDE SEQUENCE [LARGE SCALE GENOMIC DNA]</scope>
    <source>
        <strain evidence="1 2">Zn</strain>
    </source>
</reference>
<keyword evidence="2" id="KW-1185">Reference proteome</keyword>
<gene>
    <name evidence="1" type="ORF">OIDMADRAFT_36013</name>
</gene>
<dbReference type="OrthoDB" id="3223806at2759"/>
<dbReference type="EMBL" id="KN832898">
    <property type="protein sequence ID" value="KIM93225.1"/>
    <property type="molecule type" value="Genomic_DNA"/>
</dbReference>
<dbReference type="InParanoid" id="A0A0C3GAK3"/>
<dbReference type="AlphaFoldDB" id="A0A0C3GAK3"/>
<name>A0A0C3GAK3_OIDMZ</name>
<protein>
    <submittedName>
        <fullName evidence="1">Uncharacterized protein</fullName>
    </submittedName>
</protein>
<evidence type="ECO:0000313" key="1">
    <source>
        <dbReference type="EMBL" id="KIM93225.1"/>
    </source>
</evidence>
<sequence length="237" mass="25945">MQAILGRGDLDARHGVQGSYPNISDEECKEDDIFDNCFDSCLVLLAKELSRGWVTFLAAQLLVRVNALTGIAGTYPAPGNRHDTIREGGIGTLCSPGCGTTIPMLIKSEKRHRLTNRLSIHSGRSPSQAIPALQVVLGSNDEYEVLDSSGEKIINLPTLRRDQTDANRICDVIEHLARFNMAKDLVNEIPTAAFLKSFHVRITSDGKAFDQGDQIEVRHKSIVTVAVENTGDTDVYV</sequence>
<organism evidence="1 2">
    <name type="scientific">Oidiodendron maius (strain Zn)</name>
    <dbReference type="NCBI Taxonomy" id="913774"/>
    <lineage>
        <taxon>Eukaryota</taxon>
        <taxon>Fungi</taxon>
        <taxon>Dikarya</taxon>
        <taxon>Ascomycota</taxon>
        <taxon>Pezizomycotina</taxon>
        <taxon>Leotiomycetes</taxon>
        <taxon>Leotiomycetes incertae sedis</taxon>
        <taxon>Myxotrichaceae</taxon>
        <taxon>Oidiodendron</taxon>
    </lineage>
</organism>
<evidence type="ECO:0000313" key="2">
    <source>
        <dbReference type="Proteomes" id="UP000054321"/>
    </source>
</evidence>
<accession>A0A0C3GAK3</accession>
<reference evidence="2" key="2">
    <citation type="submission" date="2015-01" db="EMBL/GenBank/DDBJ databases">
        <title>Evolutionary Origins and Diversification of the Mycorrhizal Mutualists.</title>
        <authorList>
            <consortium name="DOE Joint Genome Institute"/>
            <consortium name="Mycorrhizal Genomics Consortium"/>
            <person name="Kohler A."/>
            <person name="Kuo A."/>
            <person name="Nagy L.G."/>
            <person name="Floudas D."/>
            <person name="Copeland A."/>
            <person name="Barry K.W."/>
            <person name="Cichocki N."/>
            <person name="Veneault-Fourrey C."/>
            <person name="LaButti K."/>
            <person name="Lindquist E.A."/>
            <person name="Lipzen A."/>
            <person name="Lundell T."/>
            <person name="Morin E."/>
            <person name="Murat C."/>
            <person name="Riley R."/>
            <person name="Ohm R."/>
            <person name="Sun H."/>
            <person name="Tunlid A."/>
            <person name="Henrissat B."/>
            <person name="Grigoriev I.V."/>
            <person name="Hibbett D.S."/>
            <person name="Martin F."/>
        </authorList>
    </citation>
    <scope>NUCLEOTIDE SEQUENCE [LARGE SCALE GENOMIC DNA]</scope>
    <source>
        <strain evidence="2">Zn</strain>
    </source>
</reference>
<dbReference type="HOGENOM" id="CLU_1170942_0_0_1"/>
<dbReference type="Proteomes" id="UP000054321">
    <property type="component" value="Unassembled WGS sequence"/>
</dbReference>